<dbReference type="GO" id="GO:0005980">
    <property type="term" value="P:glycogen catabolic process"/>
    <property type="evidence" value="ECO:0007669"/>
    <property type="project" value="InterPro"/>
</dbReference>
<dbReference type="InterPro" id="IPR032790">
    <property type="entry name" value="GDE_C"/>
</dbReference>
<dbReference type="Gene3D" id="1.50.10.10">
    <property type="match status" value="1"/>
</dbReference>
<dbReference type="SUPFAM" id="SSF48208">
    <property type="entry name" value="Six-hairpin glycosidases"/>
    <property type="match status" value="1"/>
</dbReference>
<evidence type="ECO:0000259" key="2">
    <source>
        <dbReference type="Pfam" id="PF12439"/>
    </source>
</evidence>
<dbReference type="InterPro" id="IPR024742">
    <property type="entry name" value="Glycogen_debranch_N"/>
</dbReference>
<evidence type="ECO:0000313" key="3">
    <source>
        <dbReference type="EMBL" id="QEH31601.1"/>
    </source>
</evidence>
<dbReference type="InterPro" id="IPR012341">
    <property type="entry name" value="6hp_glycosidase-like_sf"/>
</dbReference>
<dbReference type="Pfam" id="PF06202">
    <property type="entry name" value="GDE_C"/>
    <property type="match status" value="1"/>
</dbReference>
<dbReference type="InterPro" id="IPR010401">
    <property type="entry name" value="AGL/Gdb1"/>
</dbReference>
<dbReference type="GO" id="GO:0004135">
    <property type="term" value="F:amylo-alpha-1,6-glucosidase activity"/>
    <property type="evidence" value="ECO:0007669"/>
    <property type="project" value="InterPro"/>
</dbReference>
<sequence>MNEPIRLMRRSGAQGDPVDPLLSREWLVTNGLGGYASGTVSGVPTRRYHGLLVAALPAPLGRVMMFNRLSERVLLPGGVAGRLGGLERGGSLKVHAAGSLVEFALEAGLPAWRYRVGPALIEKRILLPHGQNTVHVTYRLLEGVEVARVTARIGLNIRGHDAPVSTPPKLPYTFSMAGDRFEVQAGPGCPTLRLHLWGTRPYMVLASEVTRDVYFRIEAGRGYSDTGDFWSPGAFRFNLRAGRDVTLGASAEPWATFLTLGPEAARAAETGRRGRLIEAAPEGLRAGLGAELVLAADQFLIAPAGRSADAVREQAEGDEARTVIAGYHWFTDWGRDTMISLEGLTLATGRTREAGSILRTFGRYVRDGLIPNFFPDGKDEGVYHTADATLWFFHALGRYVEATGDRATLRSMLPTLIDIVDHHRRGTRFGIGVDPADGLLRQGAEGYQLTWMDAKMDGWVVTPRRGKAVEINALWYNALRLLEGWARAEGRDREAGAAGRSADQARASFNRRFWNEAAGCLFDVVDGERGDDPACRPNQLFAISLDHPVLDPSRWAPVLETARAKLFTPLGLRSLAPGEPDYKPRYDGDLRTRDGAYHQGTVWAWLIGPYVDAWRKVHPGDEQGVRDALAGFASHLDEAGVGTISEIFDAEPPYEPRGCIAQAWSVAEVLRGLASISEGAPTETGAPPRAEEGR</sequence>
<protein>
    <submittedName>
        <fullName evidence="3">Amylo-alpha-1,6-glucosidase</fullName>
    </submittedName>
</protein>
<proteinExistence type="predicted"/>
<reference evidence="3 4" key="1">
    <citation type="submission" date="2019-08" db="EMBL/GenBank/DDBJ databases">
        <title>Deep-cultivation of Planctomycetes and their phenomic and genomic characterization uncovers novel biology.</title>
        <authorList>
            <person name="Wiegand S."/>
            <person name="Jogler M."/>
            <person name="Boedeker C."/>
            <person name="Pinto D."/>
            <person name="Vollmers J."/>
            <person name="Rivas-Marin E."/>
            <person name="Kohn T."/>
            <person name="Peeters S.H."/>
            <person name="Heuer A."/>
            <person name="Rast P."/>
            <person name="Oberbeckmann S."/>
            <person name="Bunk B."/>
            <person name="Jeske O."/>
            <person name="Meyerdierks A."/>
            <person name="Storesund J.E."/>
            <person name="Kallscheuer N."/>
            <person name="Luecker S."/>
            <person name="Lage O.M."/>
            <person name="Pohl T."/>
            <person name="Merkel B.J."/>
            <person name="Hornburger P."/>
            <person name="Mueller R.-W."/>
            <person name="Bruemmer F."/>
            <person name="Labrenz M."/>
            <person name="Spormann A.M."/>
            <person name="Op den Camp H."/>
            <person name="Overmann J."/>
            <person name="Amann R."/>
            <person name="Jetten M.S.M."/>
            <person name="Mascher T."/>
            <person name="Medema M.H."/>
            <person name="Devos D.P."/>
            <person name="Kaster A.-K."/>
            <person name="Ovreas L."/>
            <person name="Rohde M."/>
            <person name="Galperin M.Y."/>
            <person name="Jogler C."/>
        </authorList>
    </citation>
    <scope>NUCLEOTIDE SEQUENCE [LARGE SCALE GENOMIC DNA]</scope>
    <source>
        <strain evidence="3 4">OJF2</strain>
    </source>
</reference>
<feature type="domain" description="Glycogen debranching enzyme bacterial and archaeal type N-terminal" evidence="2">
    <location>
        <begin position="24"/>
        <end position="246"/>
    </location>
</feature>
<dbReference type="FunFam" id="1.50.10.10:FF:000073">
    <property type="entry name" value="Glycogen debranching enzyme, hypothetical (TreX-like)"/>
    <property type="match status" value="1"/>
</dbReference>
<dbReference type="Pfam" id="PF12439">
    <property type="entry name" value="GDE_N"/>
    <property type="match status" value="1"/>
</dbReference>
<keyword evidence="4" id="KW-1185">Reference proteome</keyword>
<dbReference type="PANTHER" id="PTHR10569">
    <property type="entry name" value="GLYCOGEN DEBRANCHING ENZYME"/>
    <property type="match status" value="1"/>
</dbReference>
<name>A0A5B9VUZ6_9BACT</name>
<dbReference type="KEGG" id="agv:OJF2_00660"/>
<evidence type="ECO:0000259" key="1">
    <source>
        <dbReference type="Pfam" id="PF06202"/>
    </source>
</evidence>
<gene>
    <name evidence="3" type="ORF">OJF2_00660</name>
</gene>
<organism evidence="3 4">
    <name type="scientific">Aquisphaera giovannonii</name>
    <dbReference type="NCBI Taxonomy" id="406548"/>
    <lineage>
        <taxon>Bacteria</taxon>
        <taxon>Pseudomonadati</taxon>
        <taxon>Planctomycetota</taxon>
        <taxon>Planctomycetia</taxon>
        <taxon>Isosphaerales</taxon>
        <taxon>Isosphaeraceae</taxon>
        <taxon>Aquisphaera</taxon>
    </lineage>
</organism>
<dbReference type="Proteomes" id="UP000324233">
    <property type="component" value="Chromosome"/>
</dbReference>
<accession>A0A5B9VUZ6</accession>
<dbReference type="GO" id="GO:0004134">
    <property type="term" value="F:4-alpha-glucanotransferase activity"/>
    <property type="evidence" value="ECO:0007669"/>
    <property type="project" value="InterPro"/>
</dbReference>
<dbReference type="AlphaFoldDB" id="A0A5B9VUZ6"/>
<feature type="domain" description="Glycogen debranching enzyme C-terminal" evidence="1">
    <location>
        <begin position="315"/>
        <end position="671"/>
    </location>
</feature>
<dbReference type="InterPro" id="IPR008928">
    <property type="entry name" value="6-hairpin_glycosidase_sf"/>
</dbReference>
<dbReference type="PANTHER" id="PTHR10569:SF2">
    <property type="entry name" value="GLYCOGEN DEBRANCHING ENZYME"/>
    <property type="match status" value="1"/>
</dbReference>
<dbReference type="RefSeq" id="WP_210420343.1">
    <property type="nucleotide sequence ID" value="NZ_CP042997.1"/>
</dbReference>
<dbReference type="EMBL" id="CP042997">
    <property type="protein sequence ID" value="QEH31601.1"/>
    <property type="molecule type" value="Genomic_DNA"/>
</dbReference>
<evidence type="ECO:0000313" key="4">
    <source>
        <dbReference type="Proteomes" id="UP000324233"/>
    </source>
</evidence>